<protein>
    <submittedName>
        <fullName evidence="1">Uncharacterized protein</fullName>
    </submittedName>
</protein>
<proteinExistence type="predicted"/>
<organism evidence="1 2">
    <name type="scientific">Persea americana</name>
    <name type="common">Avocado</name>
    <dbReference type="NCBI Taxonomy" id="3435"/>
    <lineage>
        <taxon>Eukaryota</taxon>
        <taxon>Viridiplantae</taxon>
        <taxon>Streptophyta</taxon>
        <taxon>Embryophyta</taxon>
        <taxon>Tracheophyta</taxon>
        <taxon>Spermatophyta</taxon>
        <taxon>Magnoliopsida</taxon>
        <taxon>Magnoliidae</taxon>
        <taxon>Laurales</taxon>
        <taxon>Lauraceae</taxon>
        <taxon>Persea</taxon>
    </lineage>
</organism>
<evidence type="ECO:0000313" key="2">
    <source>
        <dbReference type="Proteomes" id="UP001234297"/>
    </source>
</evidence>
<reference evidence="1 2" key="1">
    <citation type="journal article" date="2022" name="Hortic Res">
        <title>A haplotype resolved chromosomal level avocado genome allows analysis of novel avocado genes.</title>
        <authorList>
            <person name="Nath O."/>
            <person name="Fletcher S.J."/>
            <person name="Hayward A."/>
            <person name="Shaw L.M."/>
            <person name="Masouleh A.K."/>
            <person name="Furtado A."/>
            <person name="Henry R.J."/>
            <person name="Mitter N."/>
        </authorList>
    </citation>
    <scope>NUCLEOTIDE SEQUENCE [LARGE SCALE GENOMIC DNA]</scope>
    <source>
        <strain evidence="2">cv. Hass</strain>
    </source>
</reference>
<dbReference type="Proteomes" id="UP001234297">
    <property type="component" value="Chromosome 6"/>
</dbReference>
<keyword evidence="2" id="KW-1185">Reference proteome</keyword>
<comment type="caution">
    <text evidence="1">The sequence shown here is derived from an EMBL/GenBank/DDBJ whole genome shotgun (WGS) entry which is preliminary data.</text>
</comment>
<accession>A0ACC2L3N8</accession>
<evidence type="ECO:0000313" key="1">
    <source>
        <dbReference type="EMBL" id="KAJ8628059.1"/>
    </source>
</evidence>
<gene>
    <name evidence="1" type="ORF">MRB53_021366</name>
</gene>
<sequence length="101" mass="11477">MIMVATSLPIRFACHRHDSSNNYQIKLPHKEHACSIVAPTLQKLQLDQARQVIAVGPGSVQVIRFREGLHAAIQDQVSMQLSWTVVETIQMETRAETQWEK</sequence>
<name>A0ACC2L3N8_PERAE</name>
<dbReference type="EMBL" id="CM056814">
    <property type="protein sequence ID" value="KAJ8628059.1"/>
    <property type="molecule type" value="Genomic_DNA"/>
</dbReference>